<dbReference type="PRINTS" id="PR00411">
    <property type="entry name" value="PNDRDTASEI"/>
</dbReference>
<dbReference type="Pfam" id="PF16924">
    <property type="entry name" value="DpaA_N"/>
    <property type="match status" value="1"/>
</dbReference>
<evidence type="ECO:0000259" key="1">
    <source>
        <dbReference type="Pfam" id="PF02826"/>
    </source>
</evidence>
<reference evidence="4" key="1">
    <citation type="journal article" date="2019" name="Int. J. Syst. Evol. Microbiol.">
        <title>The Global Catalogue of Microorganisms (GCM) 10K type strain sequencing project: providing services to taxonomists for standard genome sequencing and annotation.</title>
        <authorList>
            <consortium name="The Broad Institute Genomics Platform"/>
            <consortium name="The Broad Institute Genome Sequencing Center for Infectious Disease"/>
            <person name="Wu L."/>
            <person name="Ma J."/>
        </authorList>
    </citation>
    <scope>NUCLEOTIDE SEQUENCE [LARGE SCALE GENOMIC DNA]</scope>
    <source>
        <strain evidence="4">KCTC 13528</strain>
    </source>
</reference>
<sequence>MVNEKLYRKKAAVIGGDARQLVIAEKLCEIGAEVYLCGFDQLNMTEPGYRKAKIDEIPFNSLDAIIFPVSGISSSGEIRSSFSAENLSIDYEQLDQLHENCLIFSGIRTPWTERSNKKFIYLFEEDAIAISNSIPTAEGILWLIIQHTDYTIHGSDIVITGGGRVGITLARVLHSLCANVTALSSVKTEIARLNEIGVDGKHLKDLNRFIAQADIWVNTIPSDTIITENAMSACKPGIFLIELASDPSIEQRRIASKMNLQYLEAPSLPGMVAPKTAGEILAEAILDLVIEKGG</sequence>
<dbReference type="InterPro" id="IPR031629">
    <property type="entry name" value="DpaA_N"/>
</dbReference>
<protein>
    <submittedName>
        <fullName evidence="3">Dipicolinate synthase subunit DpsA</fullName>
    </submittedName>
</protein>
<name>A0ABW5ZLB4_9BACL</name>
<feature type="domain" description="D-isomer specific 2-hydroxyacid dehydrogenase NAD-binding" evidence="1">
    <location>
        <begin position="150"/>
        <end position="257"/>
    </location>
</feature>
<dbReference type="NCBIfam" id="NF006162">
    <property type="entry name" value="PRK08306.1"/>
    <property type="match status" value="1"/>
</dbReference>
<feature type="domain" description="Dipicolinate synthase subunit A N-terminal" evidence="2">
    <location>
        <begin position="11"/>
        <end position="110"/>
    </location>
</feature>
<dbReference type="RefSeq" id="WP_204729969.1">
    <property type="nucleotide sequence ID" value="NZ_JAFBDK010000012.1"/>
</dbReference>
<dbReference type="InterPro" id="IPR006140">
    <property type="entry name" value="D-isomer_DH_NAD-bd"/>
</dbReference>
<dbReference type="Pfam" id="PF02826">
    <property type="entry name" value="2-Hacid_dh_C"/>
    <property type="match status" value="1"/>
</dbReference>
<dbReference type="Gene3D" id="3.40.50.720">
    <property type="entry name" value="NAD(P)-binding Rossmann-like Domain"/>
    <property type="match status" value="2"/>
</dbReference>
<dbReference type="Proteomes" id="UP001597561">
    <property type="component" value="Unassembled WGS sequence"/>
</dbReference>
<evidence type="ECO:0000313" key="3">
    <source>
        <dbReference type="EMBL" id="MFD2913755.1"/>
    </source>
</evidence>
<evidence type="ECO:0000259" key="2">
    <source>
        <dbReference type="Pfam" id="PF16924"/>
    </source>
</evidence>
<keyword evidence="4" id="KW-1185">Reference proteome</keyword>
<gene>
    <name evidence="3" type="primary">dpsA</name>
    <name evidence="3" type="ORF">ACFS5P_17845</name>
</gene>
<evidence type="ECO:0000313" key="4">
    <source>
        <dbReference type="Proteomes" id="UP001597561"/>
    </source>
</evidence>
<dbReference type="SUPFAM" id="SSF51735">
    <property type="entry name" value="NAD(P)-binding Rossmann-fold domains"/>
    <property type="match status" value="1"/>
</dbReference>
<dbReference type="InterPro" id="IPR036291">
    <property type="entry name" value="NAD(P)-bd_dom_sf"/>
</dbReference>
<organism evidence="3 4">
    <name type="scientific">Jeotgalibacillus terrae</name>
    <dbReference type="NCBI Taxonomy" id="587735"/>
    <lineage>
        <taxon>Bacteria</taxon>
        <taxon>Bacillati</taxon>
        <taxon>Bacillota</taxon>
        <taxon>Bacilli</taxon>
        <taxon>Bacillales</taxon>
        <taxon>Caryophanaceae</taxon>
        <taxon>Jeotgalibacillus</taxon>
    </lineage>
</organism>
<proteinExistence type="predicted"/>
<accession>A0ABW5ZLB4</accession>
<comment type="caution">
    <text evidence="3">The sequence shown here is derived from an EMBL/GenBank/DDBJ whole genome shotgun (WGS) entry which is preliminary data.</text>
</comment>
<dbReference type="EMBL" id="JBHUPG010000036">
    <property type="protein sequence ID" value="MFD2913755.1"/>
    <property type="molecule type" value="Genomic_DNA"/>
</dbReference>